<dbReference type="InterPro" id="IPR011701">
    <property type="entry name" value="MFS"/>
</dbReference>
<dbReference type="GO" id="GO:0005886">
    <property type="term" value="C:plasma membrane"/>
    <property type="evidence" value="ECO:0007669"/>
    <property type="project" value="UniProtKB-SubCell"/>
</dbReference>
<feature type="transmembrane region" description="Helical" evidence="7">
    <location>
        <begin position="47"/>
        <end position="64"/>
    </location>
</feature>
<feature type="transmembrane region" description="Helical" evidence="7">
    <location>
        <begin position="134"/>
        <end position="154"/>
    </location>
</feature>
<dbReference type="Gene3D" id="1.20.1250.20">
    <property type="entry name" value="MFS general substrate transporter like domains"/>
    <property type="match status" value="1"/>
</dbReference>
<evidence type="ECO:0000256" key="5">
    <source>
        <dbReference type="ARBA" id="ARBA00022989"/>
    </source>
</evidence>
<dbReference type="InterPro" id="IPR020846">
    <property type="entry name" value="MFS_dom"/>
</dbReference>
<dbReference type="Gene3D" id="1.20.1720.10">
    <property type="entry name" value="Multidrug resistance protein D"/>
    <property type="match status" value="1"/>
</dbReference>
<evidence type="ECO:0000313" key="10">
    <source>
        <dbReference type="Proteomes" id="UP000295055"/>
    </source>
</evidence>
<feature type="transmembrane region" description="Helical" evidence="7">
    <location>
        <begin position="221"/>
        <end position="243"/>
    </location>
</feature>
<protein>
    <submittedName>
        <fullName evidence="9">DHA2 family multidrug resistance protein-like MFS transporter</fullName>
    </submittedName>
</protein>
<gene>
    <name evidence="9" type="ORF">EC835_1176</name>
</gene>
<keyword evidence="4 7" id="KW-0812">Transmembrane</keyword>
<evidence type="ECO:0000256" key="4">
    <source>
        <dbReference type="ARBA" id="ARBA00022692"/>
    </source>
</evidence>
<dbReference type="CDD" id="cd17321">
    <property type="entry name" value="MFS_MMR_MDR_like"/>
    <property type="match status" value="1"/>
</dbReference>
<keyword evidence="3" id="KW-1003">Cell membrane</keyword>
<feature type="domain" description="Major facilitator superfamily (MFS) profile" evidence="8">
    <location>
        <begin position="10"/>
        <end position="490"/>
    </location>
</feature>
<feature type="transmembrane region" description="Helical" evidence="7">
    <location>
        <begin position="467"/>
        <end position="490"/>
    </location>
</feature>
<feature type="transmembrane region" description="Helical" evidence="7">
    <location>
        <begin position="102"/>
        <end position="122"/>
    </location>
</feature>
<evidence type="ECO:0000259" key="8">
    <source>
        <dbReference type="PROSITE" id="PS50850"/>
    </source>
</evidence>
<dbReference type="InterPro" id="IPR036259">
    <property type="entry name" value="MFS_trans_sf"/>
</dbReference>
<accession>A0A4V6P045</accession>
<evidence type="ECO:0000256" key="7">
    <source>
        <dbReference type="SAM" id="Phobius"/>
    </source>
</evidence>
<comment type="caution">
    <text evidence="9">The sequence shown here is derived from an EMBL/GenBank/DDBJ whole genome shotgun (WGS) entry which is preliminary data.</text>
</comment>
<evidence type="ECO:0000256" key="2">
    <source>
        <dbReference type="ARBA" id="ARBA00022448"/>
    </source>
</evidence>
<feature type="transmembrane region" description="Helical" evidence="7">
    <location>
        <begin position="355"/>
        <end position="381"/>
    </location>
</feature>
<proteinExistence type="predicted"/>
<feature type="transmembrane region" description="Helical" evidence="7">
    <location>
        <begin position="160"/>
        <end position="185"/>
    </location>
</feature>
<dbReference type="RefSeq" id="WP_132497316.1">
    <property type="nucleotide sequence ID" value="NZ_SMAS01000017.1"/>
</dbReference>
<feature type="transmembrane region" description="Helical" evidence="7">
    <location>
        <begin position="330"/>
        <end position="349"/>
    </location>
</feature>
<dbReference type="PANTHER" id="PTHR42718:SF47">
    <property type="entry name" value="METHYL VIOLOGEN RESISTANCE PROTEIN SMVA"/>
    <property type="match status" value="1"/>
</dbReference>
<name>A0A4V6P045_9GAMM</name>
<dbReference type="PRINTS" id="PR01036">
    <property type="entry name" value="TCRTETB"/>
</dbReference>
<dbReference type="Proteomes" id="UP000295055">
    <property type="component" value="Unassembled WGS sequence"/>
</dbReference>
<evidence type="ECO:0000256" key="6">
    <source>
        <dbReference type="ARBA" id="ARBA00023136"/>
    </source>
</evidence>
<dbReference type="SUPFAM" id="SSF103473">
    <property type="entry name" value="MFS general substrate transporter"/>
    <property type="match status" value="1"/>
</dbReference>
<dbReference type="OrthoDB" id="9807274at2"/>
<dbReference type="Pfam" id="PF07690">
    <property type="entry name" value="MFS_1"/>
    <property type="match status" value="1"/>
</dbReference>
<feature type="transmembrane region" description="Helical" evidence="7">
    <location>
        <begin position="264"/>
        <end position="289"/>
    </location>
</feature>
<evidence type="ECO:0000313" key="9">
    <source>
        <dbReference type="EMBL" id="TCT28447.1"/>
    </source>
</evidence>
<feature type="transmembrane region" description="Helical" evidence="7">
    <location>
        <begin position="9"/>
        <end position="32"/>
    </location>
</feature>
<keyword evidence="2" id="KW-0813">Transport</keyword>
<dbReference type="GO" id="GO:0022857">
    <property type="term" value="F:transmembrane transporter activity"/>
    <property type="evidence" value="ECO:0007669"/>
    <property type="project" value="InterPro"/>
</dbReference>
<comment type="subcellular location">
    <subcellularLocation>
        <location evidence="1">Cell membrane</location>
        <topology evidence="1">Multi-pass membrane protein</topology>
    </subcellularLocation>
</comment>
<dbReference type="PROSITE" id="PS50850">
    <property type="entry name" value="MFS"/>
    <property type="match status" value="1"/>
</dbReference>
<evidence type="ECO:0000256" key="3">
    <source>
        <dbReference type="ARBA" id="ARBA00022475"/>
    </source>
</evidence>
<feature type="transmembrane region" description="Helical" evidence="7">
    <location>
        <begin position="197"/>
        <end position="215"/>
    </location>
</feature>
<evidence type="ECO:0000256" key="1">
    <source>
        <dbReference type="ARBA" id="ARBA00004651"/>
    </source>
</evidence>
<keyword evidence="6 7" id="KW-0472">Membrane</keyword>
<feature type="transmembrane region" description="Helical" evidence="7">
    <location>
        <begin position="301"/>
        <end position="323"/>
    </location>
</feature>
<dbReference type="AlphaFoldDB" id="A0A4V6P045"/>
<reference evidence="9 10" key="1">
    <citation type="submission" date="2019-03" db="EMBL/GenBank/DDBJ databases">
        <title>Genomic analyses of the natural microbiome of Caenorhabditis elegans.</title>
        <authorList>
            <person name="Samuel B."/>
        </authorList>
    </citation>
    <scope>NUCLEOTIDE SEQUENCE [LARGE SCALE GENOMIC DNA]</scope>
    <source>
        <strain evidence="9 10">JUb102</strain>
    </source>
</reference>
<sequence length="498" mass="54363">MYGCYKRWFVLSLISSVLFLIVIDVTILYTALPQLTYALKATPSEKLWIMNAYPLFVAGLLPLTGALSDKVGHKKMFLLGLPLFGIASLCAAFSPTAMSLTFSRAFLAIGAAMSMPATLAIVRQLFLSPKERALAIGIWSAVASSGAAIGPLIGGFILKYYWWGFIFLINVPIILLIIPLAYIMLPQSTGQKLKKITLWDPIFVLVGLIGILYGLKELSKPQTSGIIVLISGIIGVCFVLIFKHRQMRTTSPLIDFTLFHQAKFSSGIAIAMLSVMVVVGIQLLLSQWLQLVMGKTPFQAALYLLPISIASISSAPITGAFLNRLSEDKFTILGLSCMFVGIAGLASIYQISTGILLWLFLWSIGFGFGMLLTVASSTVMLNAPDEKAGMAASIEEITYEMGSILGVTLMGGLINLMYTLTLILPDYLKTHSQVYNSIDDALFISEQLSPEHAITLINQTALAFNEAFLIVMMTILVILAISLFILPCYLREKPTHKE</sequence>
<organism evidence="9 10">
    <name type="scientific">Providencia alcalifaciens</name>
    <dbReference type="NCBI Taxonomy" id="126385"/>
    <lineage>
        <taxon>Bacteria</taxon>
        <taxon>Pseudomonadati</taxon>
        <taxon>Pseudomonadota</taxon>
        <taxon>Gammaproteobacteria</taxon>
        <taxon>Enterobacterales</taxon>
        <taxon>Morganellaceae</taxon>
        <taxon>Providencia</taxon>
    </lineage>
</organism>
<keyword evidence="5 7" id="KW-1133">Transmembrane helix</keyword>
<dbReference type="EMBL" id="SMAS01000017">
    <property type="protein sequence ID" value="TCT28447.1"/>
    <property type="molecule type" value="Genomic_DNA"/>
</dbReference>
<dbReference type="PANTHER" id="PTHR42718">
    <property type="entry name" value="MAJOR FACILITATOR SUPERFAMILY MULTIDRUG TRANSPORTER MFSC"/>
    <property type="match status" value="1"/>
</dbReference>
<feature type="transmembrane region" description="Helical" evidence="7">
    <location>
        <begin position="402"/>
        <end position="424"/>
    </location>
</feature>
<feature type="transmembrane region" description="Helical" evidence="7">
    <location>
        <begin position="76"/>
        <end position="96"/>
    </location>
</feature>